<sequence>MLSALNCLALIVAIVILTNKDAYQANAATTLMPAVCSAQEEASLPCVCCKKSCWFGIAEMTTAYFGHMPGERSDAESKFTLAMMRQCFVTECANACTSH</sequence>
<feature type="signal peptide" evidence="1">
    <location>
        <begin position="1"/>
        <end position="22"/>
    </location>
</feature>
<keyword evidence="1" id="KW-0732">Signal</keyword>
<dbReference type="EnsemblMetazoa" id="CJA14626.1">
    <property type="protein sequence ID" value="CJA14626.1"/>
    <property type="gene ID" value="WBGene00133830"/>
</dbReference>
<dbReference type="OMA" id="WFGIAEM"/>
<protein>
    <submittedName>
        <fullName evidence="2">Uncharacterized protein</fullName>
    </submittedName>
</protein>
<dbReference type="Proteomes" id="UP000005237">
    <property type="component" value="Unassembled WGS sequence"/>
</dbReference>
<reference evidence="3" key="1">
    <citation type="submission" date="2010-08" db="EMBL/GenBank/DDBJ databases">
        <authorList>
            <consortium name="Caenorhabditis japonica Sequencing Consortium"/>
            <person name="Wilson R.K."/>
        </authorList>
    </citation>
    <scope>NUCLEOTIDE SEQUENCE [LARGE SCALE GENOMIC DNA]</scope>
    <source>
        <strain evidence="3">DF5081</strain>
    </source>
</reference>
<evidence type="ECO:0000256" key="1">
    <source>
        <dbReference type="SAM" id="SignalP"/>
    </source>
</evidence>
<keyword evidence="3" id="KW-1185">Reference proteome</keyword>
<dbReference type="AlphaFoldDB" id="A0A8R1DWX8"/>
<evidence type="ECO:0000313" key="3">
    <source>
        <dbReference type="Proteomes" id="UP000005237"/>
    </source>
</evidence>
<reference evidence="2" key="2">
    <citation type="submission" date="2022-06" db="UniProtKB">
        <authorList>
            <consortium name="EnsemblMetazoa"/>
        </authorList>
    </citation>
    <scope>IDENTIFICATION</scope>
    <source>
        <strain evidence="2">DF5081</strain>
    </source>
</reference>
<feature type="chain" id="PRO_5035938110" evidence="1">
    <location>
        <begin position="23"/>
        <end position="99"/>
    </location>
</feature>
<proteinExistence type="predicted"/>
<accession>A0A8R1DWX8</accession>
<evidence type="ECO:0000313" key="2">
    <source>
        <dbReference type="EnsemblMetazoa" id="CJA14626.1"/>
    </source>
</evidence>
<organism evidence="2 3">
    <name type="scientific">Caenorhabditis japonica</name>
    <dbReference type="NCBI Taxonomy" id="281687"/>
    <lineage>
        <taxon>Eukaryota</taxon>
        <taxon>Metazoa</taxon>
        <taxon>Ecdysozoa</taxon>
        <taxon>Nematoda</taxon>
        <taxon>Chromadorea</taxon>
        <taxon>Rhabditida</taxon>
        <taxon>Rhabditina</taxon>
        <taxon>Rhabditomorpha</taxon>
        <taxon>Rhabditoidea</taxon>
        <taxon>Rhabditidae</taxon>
        <taxon>Peloderinae</taxon>
        <taxon>Caenorhabditis</taxon>
    </lineage>
</organism>
<name>A0A8R1DWX8_CAEJA</name>